<dbReference type="GO" id="GO:0032506">
    <property type="term" value="P:cytokinetic process"/>
    <property type="evidence" value="ECO:0007669"/>
    <property type="project" value="TreeGrafter"/>
</dbReference>
<keyword evidence="4" id="KW-0131">Cell cycle</keyword>
<evidence type="ECO:0000256" key="1">
    <source>
        <dbReference type="SAM" id="MobiDB-lite"/>
    </source>
</evidence>
<dbReference type="InterPro" id="IPR052521">
    <property type="entry name" value="Cell_div_SPOR-domain"/>
</dbReference>
<reference evidence="4 6" key="1">
    <citation type="submission" date="2018-06" db="EMBL/GenBank/DDBJ databases">
        <authorList>
            <consortium name="Pathogen Informatics"/>
            <person name="Doyle S."/>
        </authorList>
    </citation>
    <scope>NUCLEOTIDE SEQUENCE [LARGE SCALE GENOMIC DNA]</scope>
    <source>
        <strain evidence="4 6">NCTC11159</strain>
    </source>
</reference>
<dbReference type="PROSITE" id="PS51724">
    <property type="entry name" value="SPOR"/>
    <property type="match status" value="1"/>
</dbReference>
<dbReference type="PANTHER" id="PTHR38687:SF1">
    <property type="entry name" value="CELL DIVISION PROTEIN DEDD"/>
    <property type="match status" value="1"/>
</dbReference>
<feature type="region of interest" description="Disordered" evidence="1">
    <location>
        <begin position="1"/>
        <end position="21"/>
    </location>
</feature>
<feature type="transmembrane region" description="Helical" evidence="2">
    <location>
        <begin position="21"/>
        <end position="47"/>
    </location>
</feature>
<name>A0A377SRT3_9NEIS</name>
<evidence type="ECO:0000313" key="5">
    <source>
        <dbReference type="EMBL" id="TCU81669.1"/>
    </source>
</evidence>
<keyword evidence="4" id="KW-0132">Cell division</keyword>
<protein>
    <submittedName>
        <fullName evidence="4">Cell division protein FtsN</fullName>
    </submittedName>
</protein>
<dbReference type="InterPro" id="IPR036680">
    <property type="entry name" value="SPOR-like_sf"/>
</dbReference>
<dbReference type="InterPro" id="IPR007730">
    <property type="entry name" value="SPOR-like_dom"/>
</dbReference>
<dbReference type="Proteomes" id="UP000295794">
    <property type="component" value="Unassembled WGS sequence"/>
</dbReference>
<dbReference type="GO" id="GO:0042834">
    <property type="term" value="F:peptidoglycan binding"/>
    <property type="evidence" value="ECO:0007669"/>
    <property type="project" value="InterPro"/>
</dbReference>
<evidence type="ECO:0000313" key="7">
    <source>
        <dbReference type="Proteomes" id="UP000295794"/>
    </source>
</evidence>
<dbReference type="Proteomes" id="UP000255108">
    <property type="component" value="Unassembled WGS sequence"/>
</dbReference>
<feature type="region of interest" description="Disordered" evidence="1">
    <location>
        <begin position="64"/>
        <end position="86"/>
    </location>
</feature>
<keyword evidence="2" id="KW-0472">Membrane</keyword>
<organism evidence="4 6">
    <name type="scientific">Iodobacter fluviatilis</name>
    <dbReference type="NCBI Taxonomy" id="537"/>
    <lineage>
        <taxon>Bacteria</taxon>
        <taxon>Pseudomonadati</taxon>
        <taxon>Pseudomonadota</taxon>
        <taxon>Betaproteobacteria</taxon>
        <taxon>Neisseriales</taxon>
        <taxon>Chitinibacteraceae</taxon>
        <taxon>Iodobacter</taxon>
    </lineage>
</organism>
<dbReference type="OrthoDB" id="7063246at2"/>
<gene>
    <name evidence="5" type="ORF">EV682_12071</name>
    <name evidence="4" type="ORF">NCTC11159_03274</name>
</gene>
<sequence>MSRDMKRTPRSSTSNSSKSGGGGSLLTGLLIGLFGGVAVAVAVAVFLNRSGNPFAGKVSTTPADAISSAPVGQPPQTPEVLSPGGKNDVIIVTPTPTASAVKNENGERFDFYKMLPELADKKPAEAAKPAEPKKPEASPPVKVEVPKGAYLQIGSFQNEQDADNLKAKLALLGIEARIQTSDIPGKGIWHRVRLGPFNSSNELDNARSQLKANGVDSAVVK</sequence>
<dbReference type="GO" id="GO:0032153">
    <property type="term" value="C:cell division site"/>
    <property type="evidence" value="ECO:0007669"/>
    <property type="project" value="TreeGrafter"/>
</dbReference>
<dbReference type="GO" id="GO:0030428">
    <property type="term" value="C:cell septum"/>
    <property type="evidence" value="ECO:0007669"/>
    <property type="project" value="TreeGrafter"/>
</dbReference>
<keyword evidence="2" id="KW-1133">Transmembrane helix</keyword>
<dbReference type="AlphaFoldDB" id="A0A377SRT3"/>
<feature type="domain" description="SPOR" evidence="3">
    <location>
        <begin position="143"/>
        <end position="221"/>
    </location>
</feature>
<evidence type="ECO:0000259" key="3">
    <source>
        <dbReference type="PROSITE" id="PS51724"/>
    </source>
</evidence>
<reference evidence="5 7" key="2">
    <citation type="submission" date="2019-03" db="EMBL/GenBank/DDBJ databases">
        <title>Genomic Encyclopedia of Type Strains, Phase IV (KMG-IV): sequencing the most valuable type-strain genomes for metagenomic binning, comparative biology and taxonomic classification.</title>
        <authorList>
            <person name="Goeker M."/>
        </authorList>
    </citation>
    <scope>NUCLEOTIDE SEQUENCE [LARGE SCALE GENOMIC DNA]</scope>
    <source>
        <strain evidence="5 7">DSM 3764</strain>
    </source>
</reference>
<accession>A0A377SRT3</accession>
<keyword evidence="7" id="KW-1185">Reference proteome</keyword>
<feature type="compositionally biased region" description="Basic and acidic residues" evidence="1">
    <location>
        <begin position="122"/>
        <end position="136"/>
    </location>
</feature>
<evidence type="ECO:0000313" key="6">
    <source>
        <dbReference type="Proteomes" id="UP000255108"/>
    </source>
</evidence>
<feature type="region of interest" description="Disordered" evidence="1">
    <location>
        <begin position="122"/>
        <end position="141"/>
    </location>
</feature>
<dbReference type="Pfam" id="PF05036">
    <property type="entry name" value="SPOR"/>
    <property type="match status" value="1"/>
</dbReference>
<dbReference type="SUPFAM" id="SSF110997">
    <property type="entry name" value="Sporulation related repeat"/>
    <property type="match status" value="1"/>
</dbReference>
<dbReference type="EMBL" id="UGHR01000003">
    <property type="protein sequence ID" value="STR44731.1"/>
    <property type="molecule type" value="Genomic_DNA"/>
</dbReference>
<keyword evidence="2" id="KW-0812">Transmembrane</keyword>
<evidence type="ECO:0000313" key="4">
    <source>
        <dbReference type="EMBL" id="STR44731.1"/>
    </source>
</evidence>
<evidence type="ECO:0000256" key="2">
    <source>
        <dbReference type="SAM" id="Phobius"/>
    </source>
</evidence>
<dbReference type="EMBL" id="SMBT01000020">
    <property type="protein sequence ID" value="TCU81669.1"/>
    <property type="molecule type" value="Genomic_DNA"/>
</dbReference>
<dbReference type="PANTHER" id="PTHR38687">
    <property type="entry name" value="CELL DIVISION PROTEIN DEDD-RELATED"/>
    <property type="match status" value="1"/>
</dbReference>
<dbReference type="Gene3D" id="3.30.70.1070">
    <property type="entry name" value="Sporulation related repeat"/>
    <property type="match status" value="1"/>
</dbReference>
<proteinExistence type="predicted"/>